<accession>A0ACB8AMZ0</accession>
<proteinExistence type="predicted"/>
<reference evidence="1" key="1">
    <citation type="journal article" date="2021" name="New Phytol.">
        <title>Evolutionary innovations through gain and loss of genes in the ectomycorrhizal Boletales.</title>
        <authorList>
            <person name="Wu G."/>
            <person name="Miyauchi S."/>
            <person name="Morin E."/>
            <person name="Kuo A."/>
            <person name="Drula E."/>
            <person name="Varga T."/>
            <person name="Kohler A."/>
            <person name="Feng B."/>
            <person name="Cao Y."/>
            <person name="Lipzen A."/>
            <person name="Daum C."/>
            <person name="Hundley H."/>
            <person name="Pangilinan J."/>
            <person name="Johnson J."/>
            <person name="Barry K."/>
            <person name="LaButti K."/>
            <person name="Ng V."/>
            <person name="Ahrendt S."/>
            <person name="Min B."/>
            <person name="Choi I.G."/>
            <person name="Park H."/>
            <person name="Plett J.M."/>
            <person name="Magnuson J."/>
            <person name="Spatafora J.W."/>
            <person name="Nagy L.G."/>
            <person name="Henrissat B."/>
            <person name="Grigoriev I.V."/>
            <person name="Yang Z.L."/>
            <person name="Xu J."/>
            <person name="Martin F.M."/>
        </authorList>
    </citation>
    <scope>NUCLEOTIDE SEQUENCE</scope>
    <source>
        <strain evidence="1">ATCC 28755</strain>
    </source>
</reference>
<organism evidence="1 2">
    <name type="scientific">Hygrophoropsis aurantiaca</name>
    <dbReference type="NCBI Taxonomy" id="72124"/>
    <lineage>
        <taxon>Eukaryota</taxon>
        <taxon>Fungi</taxon>
        <taxon>Dikarya</taxon>
        <taxon>Basidiomycota</taxon>
        <taxon>Agaricomycotina</taxon>
        <taxon>Agaricomycetes</taxon>
        <taxon>Agaricomycetidae</taxon>
        <taxon>Boletales</taxon>
        <taxon>Coniophorineae</taxon>
        <taxon>Hygrophoropsidaceae</taxon>
        <taxon>Hygrophoropsis</taxon>
    </lineage>
</organism>
<dbReference type="Proteomes" id="UP000790377">
    <property type="component" value="Unassembled WGS sequence"/>
</dbReference>
<gene>
    <name evidence="1" type="ORF">BJ138DRAFT_1143694</name>
</gene>
<protein>
    <submittedName>
        <fullName evidence="1">Uncharacterized protein</fullName>
    </submittedName>
</protein>
<keyword evidence="2" id="KW-1185">Reference proteome</keyword>
<evidence type="ECO:0000313" key="2">
    <source>
        <dbReference type="Proteomes" id="UP000790377"/>
    </source>
</evidence>
<evidence type="ECO:0000313" key="1">
    <source>
        <dbReference type="EMBL" id="KAH7914555.1"/>
    </source>
</evidence>
<dbReference type="EMBL" id="MU267612">
    <property type="protein sequence ID" value="KAH7914555.1"/>
    <property type="molecule type" value="Genomic_DNA"/>
</dbReference>
<sequence length="660" mass="74625">MAVARGSALLSLLLAWLKRMSRSFPGYCLEMMLCCLRRLNDFFARNFTLRSVNGRGECLHNKSIISAMTMPTISLQQSTQNESPPLSHSPTRSMQIETLPLPHNDLSTRVNSASSVPSDWNPASSPIPVPTRSVYTIPPEPHPASAVPAFTLTLKPIEATTASHNRYNRPGFLTKSGIHKLNLQPGSRDFKNRRYENNLDGWVTCTHPEGALYFYHKYQRIFTDTDVRKTVNREAIFKATEELRTSMTEHDIQWNDDIELVLELSQVKGGFQCMYYFVETRNRCLFWVHNYSATSLMENIKGLRHTFQLKYAMESQYWMHCELFPHNRVLTQEILDETKETVVHAISENIMSDTSLAPFQPEELTKLLDLMGGFQDGVGRICPTYIALLARLNRQFARSRFFNFYGDIGARLDADKSVYEASPTDQHSMLLRMINPILFGAPLLHTKGLQGIWVDRMVNAPRWKTFINKLNSEWNGFTIYSTVMLAVDVSFMAVPGVDDGSQQSQSLAVIAIYLSTLNAVGSLVVSLILSDQSRNQGNESLEKAVMFLSRMTQSMLGTEALGIMYSFPYALLMWAMVWFIVALSFIIFQSTQIATLVVIGVDWAIIAIIVLWPLYASTDIQVSESLGWLWKGIGLFLCAPKRKISKISKPSTEGGILPTW</sequence>
<comment type="caution">
    <text evidence="1">The sequence shown here is derived from an EMBL/GenBank/DDBJ whole genome shotgun (WGS) entry which is preliminary data.</text>
</comment>
<name>A0ACB8AMZ0_9AGAM</name>